<name>A0ABP7ILF7_9ACTN</name>
<reference evidence="2" key="1">
    <citation type="journal article" date="2019" name="Int. J. Syst. Evol. Microbiol.">
        <title>The Global Catalogue of Microorganisms (GCM) 10K type strain sequencing project: providing services to taxonomists for standard genome sequencing and annotation.</title>
        <authorList>
            <consortium name="The Broad Institute Genomics Platform"/>
            <consortium name="The Broad Institute Genome Sequencing Center for Infectious Disease"/>
            <person name="Wu L."/>
            <person name="Ma J."/>
        </authorList>
    </citation>
    <scope>NUCLEOTIDE SEQUENCE [LARGE SCALE GENOMIC DNA]</scope>
    <source>
        <strain evidence="2">JCM 16908</strain>
    </source>
</reference>
<accession>A0ABP7ILF7</accession>
<dbReference type="EMBL" id="BAAAZR010000014">
    <property type="protein sequence ID" value="GAA3821239.1"/>
    <property type="molecule type" value="Genomic_DNA"/>
</dbReference>
<gene>
    <name evidence="1" type="ORF">GCM10022226_46900</name>
</gene>
<protein>
    <recommendedName>
        <fullName evidence="3">SHSP domain-containing protein</fullName>
    </recommendedName>
</protein>
<sequence length="171" mass="18394">MRWPRRNGSGKIWLSESDIEAAYRRRFGAAVDLEARRLELAKDAMNAVQSASGNLHTPMLTITLVSDPPGDMILDSPSAQAFAVSVHTDDFAIGMSGSIFDRTGVARRRLVAQAGVGTSHAVRADLYVDGAGTLVSRASHPNAELTFTLGEPPLVIQLEAAPRPAKRFRLA</sequence>
<organism evidence="1 2">
    <name type="scientific">Sphaerisporangium flaviroseum</name>
    <dbReference type="NCBI Taxonomy" id="509199"/>
    <lineage>
        <taxon>Bacteria</taxon>
        <taxon>Bacillati</taxon>
        <taxon>Actinomycetota</taxon>
        <taxon>Actinomycetes</taxon>
        <taxon>Streptosporangiales</taxon>
        <taxon>Streptosporangiaceae</taxon>
        <taxon>Sphaerisporangium</taxon>
    </lineage>
</organism>
<comment type="caution">
    <text evidence="1">The sequence shown here is derived from an EMBL/GenBank/DDBJ whole genome shotgun (WGS) entry which is preliminary data.</text>
</comment>
<dbReference type="RefSeq" id="WP_344943966.1">
    <property type="nucleotide sequence ID" value="NZ_BAAAZR010000014.1"/>
</dbReference>
<proteinExistence type="predicted"/>
<dbReference type="Proteomes" id="UP001500888">
    <property type="component" value="Unassembled WGS sequence"/>
</dbReference>
<keyword evidence="2" id="KW-1185">Reference proteome</keyword>
<evidence type="ECO:0008006" key="3">
    <source>
        <dbReference type="Google" id="ProtNLM"/>
    </source>
</evidence>
<evidence type="ECO:0000313" key="1">
    <source>
        <dbReference type="EMBL" id="GAA3821239.1"/>
    </source>
</evidence>
<evidence type="ECO:0000313" key="2">
    <source>
        <dbReference type="Proteomes" id="UP001500888"/>
    </source>
</evidence>